<evidence type="ECO:0000313" key="2">
    <source>
        <dbReference type="EMBL" id="ETX28849.1"/>
    </source>
</evidence>
<dbReference type="Pfam" id="PF07486">
    <property type="entry name" value="Hydrolase_2"/>
    <property type="match status" value="1"/>
</dbReference>
<comment type="caution">
    <text evidence="2">The sequence shown here is derived from an EMBL/GenBank/DDBJ whole genome shotgun (WGS) entry which is preliminary data.</text>
</comment>
<sequence>MAGKRQRTARRGALWLAALVALSACGQSERIVSLRQTEVDCMARAMFFESVRSSRDGMVAVGTVVMNRLASPDFPDTVCAVVGQPNQFAPGVLTRTMDGPWAAVARETAIATLAGERHPMIERARFFHAATYRAGYDNMHYVVTTGGNAFYEKRRPHLVTRPTPPAPVEGLTGG</sequence>
<dbReference type="Gene3D" id="1.10.10.2520">
    <property type="entry name" value="Cell wall hydrolase SleB, domain 1"/>
    <property type="match status" value="1"/>
</dbReference>
<protein>
    <submittedName>
        <fullName evidence="2">Cell wall hydrolase</fullName>
    </submittedName>
</protein>
<dbReference type="STRING" id="1449351.RISW2_03840"/>
<dbReference type="GO" id="GO:0016787">
    <property type="term" value="F:hydrolase activity"/>
    <property type="evidence" value="ECO:0007669"/>
    <property type="project" value="UniProtKB-KW"/>
</dbReference>
<feature type="domain" description="Cell wall hydrolase SleB" evidence="1">
    <location>
        <begin position="54"/>
        <end position="151"/>
    </location>
</feature>
<organism evidence="2 3">
    <name type="scientific">Roseivivax isoporae LMG 25204</name>
    <dbReference type="NCBI Taxonomy" id="1449351"/>
    <lineage>
        <taxon>Bacteria</taxon>
        <taxon>Pseudomonadati</taxon>
        <taxon>Pseudomonadota</taxon>
        <taxon>Alphaproteobacteria</taxon>
        <taxon>Rhodobacterales</taxon>
        <taxon>Roseobacteraceae</taxon>
        <taxon>Roseivivax</taxon>
    </lineage>
</organism>
<reference evidence="2 3" key="1">
    <citation type="submission" date="2014-01" db="EMBL/GenBank/DDBJ databases">
        <title>Roseivivax isoporae LMG 25204 Genome Sequencing.</title>
        <authorList>
            <person name="Lai Q."/>
            <person name="Li G."/>
            <person name="Shao Z."/>
        </authorList>
    </citation>
    <scope>NUCLEOTIDE SEQUENCE [LARGE SCALE GENOMIC DNA]</scope>
    <source>
        <strain evidence="2 3">LMG 25204</strain>
    </source>
</reference>
<gene>
    <name evidence="2" type="ORF">RISW2_03840</name>
</gene>
<accession>X7F9S3</accession>
<dbReference type="Proteomes" id="UP000023430">
    <property type="component" value="Unassembled WGS sequence"/>
</dbReference>
<dbReference type="InterPro" id="IPR011105">
    <property type="entry name" value="Cell_wall_hydrolase_SleB"/>
</dbReference>
<evidence type="ECO:0000259" key="1">
    <source>
        <dbReference type="Pfam" id="PF07486"/>
    </source>
</evidence>
<name>X7F9S3_9RHOB</name>
<dbReference type="AlphaFoldDB" id="X7F9S3"/>
<evidence type="ECO:0000313" key="3">
    <source>
        <dbReference type="Proteomes" id="UP000023430"/>
    </source>
</evidence>
<dbReference type="eggNOG" id="COG3773">
    <property type="taxonomic scope" value="Bacteria"/>
</dbReference>
<dbReference type="PATRIC" id="fig|1449351.3.peg.2119"/>
<dbReference type="EMBL" id="JAME01000014">
    <property type="protein sequence ID" value="ETX28849.1"/>
    <property type="molecule type" value="Genomic_DNA"/>
</dbReference>
<dbReference type="OrthoDB" id="8433080at2"/>
<dbReference type="InterPro" id="IPR042047">
    <property type="entry name" value="SleB_dom1"/>
</dbReference>
<dbReference type="RefSeq" id="WP_043770235.1">
    <property type="nucleotide sequence ID" value="NZ_JAME01000014.1"/>
</dbReference>
<proteinExistence type="predicted"/>
<keyword evidence="2" id="KW-0378">Hydrolase</keyword>
<keyword evidence="3" id="KW-1185">Reference proteome</keyword>
<dbReference type="PROSITE" id="PS51257">
    <property type="entry name" value="PROKAR_LIPOPROTEIN"/>
    <property type="match status" value="1"/>
</dbReference>